<comment type="caution">
    <text evidence="2">The sequence shown here is derived from an EMBL/GenBank/DDBJ whole genome shotgun (WGS) entry which is preliminary data.</text>
</comment>
<feature type="region of interest" description="Disordered" evidence="1">
    <location>
        <begin position="60"/>
        <end position="90"/>
    </location>
</feature>
<accession>A0A017SZC6</accession>
<evidence type="ECO:0000313" key="2">
    <source>
        <dbReference type="EMBL" id="EYF02349.1"/>
    </source>
</evidence>
<proteinExistence type="predicted"/>
<protein>
    <submittedName>
        <fullName evidence="2">Uncharacterized protein</fullName>
    </submittedName>
</protein>
<dbReference type="OrthoDB" id="5524982at2"/>
<dbReference type="Proteomes" id="UP000019678">
    <property type="component" value="Unassembled WGS sequence"/>
</dbReference>
<dbReference type="RefSeq" id="WP_044247806.1">
    <property type="nucleotide sequence ID" value="NZ_ASRX01000062.1"/>
</dbReference>
<feature type="region of interest" description="Disordered" evidence="1">
    <location>
        <begin position="240"/>
        <end position="294"/>
    </location>
</feature>
<sequence length="294" mass="32138">MSRAKTPPPNTAPAARMAELLAATEPEAAEVLGEHARKHFERTRKKAARAPVPLKELVQKATKGAQSRAQDAQDAQTEVAAGERSYQHEGPTKSKVLNAFVHELGSERLVSVDTAVLHEEVLAPKLFELARRYMVRLLMIIGRTDTALGVAPMVRPVVNEMGARLHLRQAAREQGALGDIARDYVERYERQGRPERDDREASCMMAAFAGRLLGYAEAKLGEHVRDEVREALLVMLESGRATSRRRRTPPRQASAAASPAASEVRARAGGEGATGEAAPQSLLPKKLSPRKRPQ</sequence>
<organism evidence="2 3">
    <name type="scientific">Chondromyces apiculatus DSM 436</name>
    <dbReference type="NCBI Taxonomy" id="1192034"/>
    <lineage>
        <taxon>Bacteria</taxon>
        <taxon>Pseudomonadati</taxon>
        <taxon>Myxococcota</taxon>
        <taxon>Polyangia</taxon>
        <taxon>Polyangiales</taxon>
        <taxon>Polyangiaceae</taxon>
        <taxon>Chondromyces</taxon>
    </lineage>
</organism>
<feature type="compositionally biased region" description="Low complexity" evidence="1">
    <location>
        <begin position="250"/>
        <end position="263"/>
    </location>
</feature>
<feature type="compositionally biased region" description="Low complexity" evidence="1">
    <location>
        <begin position="65"/>
        <end position="76"/>
    </location>
</feature>
<keyword evidence="3" id="KW-1185">Reference proteome</keyword>
<evidence type="ECO:0000313" key="3">
    <source>
        <dbReference type="Proteomes" id="UP000019678"/>
    </source>
</evidence>
<gene>
    <name evidence="2" type="ORF">CAP_7278</name>
</gene>
<evidence type="ECO:0000256" key="1">
    <source>
        <dbReference type="SAM" id="MobiDB-lite"/>
    </source>
</evidence>
<reference evidence="2 3" key="1">
    <citation type="submission" date="2013-05" db="EMBL/GenBank/DDBJ databases">
        <title>Genome assembly of Chondromyces apiculatus DSM 436.</title>
        <authorList>
            <person name="Sharma G."/>
            <person name="Khatri I."/>
            <person name="Kaur C."/>
            <person name="Mayilraj S."/>
            <person name="Subramanian S."/>
        </authorList>
    </citation>
    <scope>NUCLEOTIDE SEQUENCE [LARGE SCALE GENOMIC DNA]</scope>
    <source>
        <strain evidence="2 3">DSM 436</strain>
    </source>
</reference>
<name>A0A017SZC6_9BACT</name>
<dbReference type="EMBL" id="ASRX01000062">
    <property type="protein sequence ID" value="EYF02349.1"/>
    <property type="molecule type" value="Genomic_DNA"/>
</dbReference>
<dbReference type="AlphaFoldDB" id="A0A017SZC6"/>
<dbReference type="STRING" id="1192034.CAP_7278"/>